<reference evidence="2" key="1">
    <citation type="submission" date="2015-12" db="EMBL/GenBank/DDBJ databases">
        <title>Update maize B73 reference genome by single molecule sequencing technologies.</title>
        <authorList>
            <consortium name="Maize Genome Sequencing Project"/>
            <person name="Ware D."/>
        </authorList>
    </citation>
    <scope>NUCLEOTIDE SEQUENCE</scope>
    <source>
        <tissue evidence="2">Seedling</tissue>
    </source>
</reference>
<organism evidence="2">
    <name type="scientific">Zea mays</name>
    <name type="common">Maize</name>
    <dbReference type="NCBI Taxonomy" id="4577"/>
    <lineage>
        <taxon>Eukaryota</taxon>
        <taxon>Viridiplantae</taxon>
        <taxon>Streptophyta</taxon>
        <taxon>Embryophyta</taxon>
        <taxon>Tracheophyta</taxon>
        <taxon>Spermatophyta</taxon>
        <taxon>Magnoliopsida</taxon>
        <taxon>Liliopsida</taxon>
        <taxon>Poales</taxon>
        <taxon>Poaceae</taxon>
        <taxon>PACMAD clade</taxon>
        <taxon>Panicoideae</taxon>
        <taxon>Andropogonodae</taxon>
        <taxon>Andropogoneae</taxon>
        <taxon>Tripsacinae</taxon>
        <taxon>Zea</taxon>
    </lineage>
</organism>
<feature type="compositionally biased region" description="Low complexity" evidence="1">
    <location>
        <begin position="20"/>
        <end position="37"/>
    </location>
</feature>
<evidence type="ECO:0000313" key="2">
    <source>
        <dbReference type="EMBL" id="AQK43468.1"/>
    </source>
</evidence>
<evidence type="ECO:0000256" key="1">
    <source>
        <dbReference type="SAM" id="MobiDB-lite"/>
    </source>
</evidence>
<dbReference type="AlphaFoldDB" id="A0A1D6J6C5"/>
<feature type="region of interest" description="Disordered" evidence="1">
    <location>
        <begin position="1"/>
        <end position="38"/>
    </location>
</feature>
<proteinExistence type="predicted"/>
<name>A0A1D6J6C5_MAIZE</name>
<feature type="region of interest" description="Disordered" evidence="1">
    <location>
        <begin position="73"/>
        <end position="92"/>
    </location>
</feature>
<gene>
    <name evidence="2" type="ORF">ZEAMMB73_Zm00001d025297</name>
</gene>
<sequence>MDDDDVSPDASPSLAHLGIDPRISTPTPTPPRCRTSPDLPPWTSMTCHPMPPCHWHTQATRALAPTLGTICSLSHRGSQGGVAEDHADDGEG</sequence>
<protein>
    <submittedName>
        <fullName evidence="2">Uncharacterized protein</fullName>
    </submittedName>
</protein>
<dbReference type="EMBL" id="CM000786">
    <property type="protein sequence ID" value="AQK43468.1"/>
    <property type="molecule type" value="Genomic_DNA"/>
</dbReference>
<accession>A0A1D6J6C5</accession>